<dbReference type="RefSeq" id="WP_310763275.1">
    <property type="nucleotide sequence ID" value="NZ_JBHRWR010000008.1"/>
</dbReference>
<accession>A0ABV7SBZ0</accession>
<evidence type="ECO:0000313" key="1">
    <source>
        <dbReference type="EMBL" id="MFC3573817.1"/>
    </source>
</evidence>
<evidence type="ECO:0000313" key="2">
    <source>
        <dbReference type="Proteomes" id="UP001595701"/>
    </source>
</evidence>
<comment type="caution">
    <text evidence="1">The sequence shown here is derived from an EMBL/GenBank/DDBJ whole genome shotgun (WGS) entry which is preliminary data.</text>
</comment>
<sequence length="201" mass="21891">MAGTLLFSVTADNRQHADDHLDARTSGGLIVVAEPKTHPWVASFGAYYLCSTRGRDITIQSVRYEASVQPLNVSFQLRNVDSGAAGIASARGEPPDFVDPDRHTYIPRPGTYEQLRPGRQITQTCADVADGKNGFTELLFVVTVGEQGGVINRAWIDYTVDGIEDHQYTLDLRWKMILCGNRVPANDSRGDCGPSAAPQGL</sequence>
<protein>
    <submittedName>
        <fullName evidence="1">Uncharacterized protein</fullName>
    </submittedName>
</protein>
<organism evidence="1 2">
    <name type="scientific">Streptomyces yaanensis</name>
    <dbReference type="NCBI Taxonomy" id="1142239"/>
    <lineage>
        <taxon>Bacteria</taxon>
        <taxon>Bacillati</taxon>
        <taxon>Actinomycetota</taxon>
        <taxon>Actinomycetes</taxon>
        <taxon>Kitasatosporales</taxon>
        <taxon>Streptomycetaceae</taxon>
        <taxon>Streptomyces</taxon>
    </lineage>
</organism>
<gene>
    <name evidence="1" type="ORF">ACFOZ0_11145</name>
</gene>
<name>A0ABV7SBZ0_9ACTN</name>
<dbReference type="EMBL" id="JBHRWR010000008">
    <property type="protein sequence ID" value="MFC3573817.1"/>
    <property type="molecule type" value="Genomic_DNA"/>
</dbReference>
<keyword evidence="2" id="KW-1185">Reference proteome</keyword>
<proteinExistence type="predicted"/>
<dbReference type="Proteomes" id="UP001595701">
    <property type="component" value="Unassembled WGS sequence"/>
</dbReference>
<reference evidence="2" key="1">
    <citation type="journal article" date="2019" name="Int. J. Syst. Evol. Microbiol.">
        <title>The Global Catalogue of Microorganisms (GCM) 10K type strain sequencing project: providing services to taxonomists for standard genome sequencing and annotation.</title>
        <authorList>
            <consortium name="The Broad Institute Genomics Platform"/>
            <consortium name="The Broad Institute Genome Sequencing Center for Infectious Disease"/>
            <person name="Wu L."/>
            <person name="Ma J."/>
        </authorList>
    </citation>
    <scope>NUCLEOTIDE SEQUENCE [LARGE SCALE GENOMIC DNA]</scope>
    <source>
        <strain evidence="2">CGMCC 4.7035</strain>
    </source>
</reference>